<name>A0A8H5HM51_9AGAR</name>
<gene>
    <name evidence="4" type="ORF">D9615_002620</name>
</gene>
<dbReference type="OrthoDB" id="273141at2759"/>
<feature type="compositionally biased region" description="Basic residues" evidence="2">
    <location>
        <begin position="209"/>
        <end position="239"/>
    </location>
</feature>
<dbReference type="PANTHER" id="PTHR13087:SF0">
    <property type="entry name" value="NFKB ACTIVATING PROTEIN LIKE"/>
    <property type="match status" value="1"/>
</dbReference>
<evidence type="ECO:0000256" key="2">
    <source>
        <dbReference type="SAM" id="MobiDB-lite"/>
    </source>
</evidence>
<comment type="caution">
    <text evidence="4">The sequence shown here is derived from an EMBL/GenBank/DDBJ whole genome shotgun (WGS) entry which is preliminary data.</text>
</comment>
<comment type="similarity">
    <text evidence="1">Belongs to the NKAP family.</text>
</comment>
<feature type="domain" description="NF-kappa-B-activating protein C-terminal" evidence="3">
    <location>
        <begin position="338"/>
        <end position="439"/>
    </location>
</feature>
<dbReference type="Proteomes" id="UP000565441">
    <property type="component" value="Unassembled WGS sequence"/>
</dbReference>
<dbReference type="GO" id="GO:0010468">
    <property type="term" value="P:regulation of gene expression"/>
    <property type="evidence" value="ECO:0007669"/>
    <property type="project" value="TreeGrafter"/>
</dbReference>
<dbReference type="InterPro" id="IPR009269">
    <property type="entry name" value="NKAP_C"/>
</dbReference>
<evidence type="ECO:0000313" key="5">
    <source>
        <dbReference type="Proteomes" id="UP000565441"/>
    </source>
</evidence>
<evidence type="ECO:0000259" key="3">
    <source>
        <dbReference type="Pfam" id="PF06047"/>
    </source>
</evidence>
<sequence>MATIHPSRMALISQAGGRPQGFSSRPRSPSPARRRRSPTPNRSRSRSRERGREGKDRERDRDRDRAYDADRRDRGRDRDERESRRDRDLDGPNDRRRASPQYDDYRRPAPSEPEGQAPWRQLENMYPNRNAGRDRPPHAGGSYGGGAGGSDFMESRRLQRENQTVNVWPRSPKAPARGSSPKRSKSSKKSKRARSPSTSDASSDEDRRRRERKEKKRSRKERGSERRRHRSRSRSRSRRKSYDDDSEDDRRRKRESRHSRSKSKDRSQRSASQPSESEEHEWVVKTPMAPPPVPVHSKAKAAEAAEHAPHKYDDDSDDEDVGPQPLFKASSSRRVDERSYGGALLRGEGSAMAAFLQDGTESRIPRRGEIGLTSDEIAKYEDVGYVMSGSRHRRMNAVRMRKENQVISAEEKRGILKLQKEERERRETILREEFNELVSERLKGVPEPKTT</sequence>
<feature type="compositionally biased region" description="Basic residues" evidence="2">
    <location>
        <begin position="180"/>
        <end position="194"/>
    </location>
</feature>
<proteinExistence type="inferred from homology"/>
<dbReference type="GO" id="GO:0003682">
    <property type="term" value="F:chromatin binding"/>
    <property type="evidence" value="ECO:0007669"/>
    <property type="project" value="InterPro"/>
</dbReference>
<accession>A0A8H5HM51</accession>
<evidence type="ECO:0000256" key="1">
    <source>
        <dbReference type="ARBA" id="ARBA00009313"/>
    </source>
</evidence>
<feature type="compositionally biased region" description="Basic and acidic residues" evidence="2">
    <location>
        <begin position="300"/>
        <end position="313"/>
    </location>
</feature>
<feature type="compositionally biased region" description="Basic and acidic residues" evidence="2">
    <location>
        <begin position="46"/>
        <end position="109"/>
    </location>
</feature>
<feature type="compositionally biased region" description="Basic residues" evidence="2">
    <location>
        <begin position="32"/>
        <end position="45"/>
    </location>
</feature>
<organism evidence="4 5">
    <name type="scientific">Tricholomella constricta</name>
    <dbReference type="NCBI Taxonomy" id="117010"/>
    <lineage>
        <taxon>Eukaryota</taxon>
        <taxon>Fungi</taxon>
        <taxon>Dikarya</taxon>
        <taxon>Basidiomycota</taxon>
        <taxon>Agaricomycotina</taxon>
        <taxon>Agaricomycetes</taxon>
        <taxon>Agaricomycetidae</taxon>
        <taxon>Agaricales</taxon>
        <taxon>Tricholomatineae</taxon>
        <taxon>Lyophyllaceae</taxon>
        <taxon>Tricholomella</taxon>
    </lineage>
</organism>
<dbReference type="PANTHER" id="PTHR13087">
    <property type="entry name" value="NF-KAPPA B ACTIVATING PROTEIN"/>
    <property type="match status" value="1"/>
</dbReference>
<keyword evidence="5" id="KW-1185">Reference proteome</keyword>
<feature type="compositionally biased region" description="Basic residues" evidence="2">
    <location>
        <begin position="251"/>
        <end position="261"/>
    </location>
</feature>
<reference evidence="4 5" key="1">
    <citation type="journal article" date="2020" name="ISME J.">
        <title>Uncovering the hidden diversity of litter-decomposition mechanisms in mushroom-forming fungi.</title>
        <authorList>
            <person name="Floudas D."/>
            <person name="Bentzer J."/>
            <person name="Ahren D."/>
            <person name="Johansson T."/>
            <person name="Persson P."/>
            <person name="Tunlid A."/>
        </authorList>
    </citation>
    <scope>NUCLEOTIDE SEQUENCE [LARGE SCALE GENOMIC DNA]</scope>
    <source>
        <strain evidence="4 5">CBS 661.87</strain>
    </source>
</reference>
<dbReference type="EMBL" id="JAACJP010000003">
    <property type="protein sequence ID" value="KAF5385787.1"/>
    <property type="molecule type" value="Genomic_DNA"/>
</dbReference>
<dbReference type="InterPro" id="IPR040466">
    <property type="entry name" value="NKAP"/>
</dbReference>
<dbReference type="Pfam" id="PF06047">
    <property type="entry name" value="Nkap_C"/>
    <property type="match status" value="1"/>
</dbReference>
<dbReference type="AlphaFoldDB" id="A0A8H5HM51"/>
<evidence type="ECO:0000313" key="4">
    <source>
        <dbReference type="EMBL" id="KAF5385787.1"/>
    </source>
</evidence>
<feature type="region of interest" description="Disordered" evidence="2">
    <location>
        <begin position="1"/>
        <end position="340"/>
    </location>
</feature>
<protein>
    <recommendedName>
        <fullName evidence="3">NF-kappa-B-activating protein C-terminal domain-containing protein</fullName>
    </recommendedName>
</protein>
<dbReference type="GO" id="GO:0005634">
    <property type="term" value="C:nucleus"/>
    <property type="evidence" value="ECO:0007669"/>
    <property type="project" value="TreeGrafter"/>
</dbReference>